<keyword evidence="1" id="KW-0646">Protease inhibitor</keyword>
<evidence type="ECO:0000313" key="6">
    <source>
        <dbReference type="Proteomes" id="UP001054252"/>
    </source>
</evidence>
<keyword evidence="2" id="KW-0789">Thiol protease inhibitor</keyword>
<keyword evidence="6" id="KW-1185">Reference proteome</keyword>
<dbReference type="PANTHER" id="PTHR47364:SF2">
    <property type="entry name" value="CYSTEINE PROTEINASE INHIBITOR 5"/>
    <property type="match status" value="1"/>
</dbReference>
<evidence type="ECO:0000256" key="2">
    <source>
        <dbReference type="ARBA" id="ARBA00022704"/>
    </source>
</evidence>
<evidence type="ECO:0000259" key="4">
    <source>
        <dbReference type="Pfam" id="PF16845"/>
    </source>
</evidence>
<dbReference type="PANTHER" id="PTHR47364">
    <property type="entry name" value="CYSTEINE PROTEINASE INHIBITOR 5"/>
    <property type="match status" value="1"/>
</dbReference>
<dbReference type="SUPFAM" id="SSF54403">
    <property type="entry name" value="Cystatin/monellin"/>
    <property type="match status" value="1"/>
</dbReference>
<comment type="caution">
    <text evidence="5">The sequence shown here is derived from an EMBL/GenBank/DDBJ whole genome shotgun (WGS) entry which is preliminary data.</text>
</comment>
<dbReference type="InterPro" id="IPR046350">
    <property type="entry name" value="Cystatin_sf"/>
</dbReference>
<reference evidence="5 6" key="1">
    <citation type="journal article" date="2021" name="Commun. Biol.">
        <title>The genome of Shorea leprosula (Dipterocarpaceae) highlights the ecological relevance of drought in aseasonal tropical rainforests.</title>
        <authorList>
            <person name="Ng K.K.S."/>
            <person name="Kobayashi M.J."/>
            <person name="Fawcett J.A."/>
            <person name="Hatakeyama M."/>
            <person name="Paape T."/>
            <person name="Ng C.H."/>
            <person name="Ang C.C."/>
            <person name="Tnah L.H."/>
            <person name="Lee C.T."/>
            <person name="Nishiyama T."/>
            <person name="Sese J."/>
            <person name="O'Brien M.J."/>
            <person name="Copetti D."/>
            <person name="Mohd Noor M.I."/>
            <person name="Ong R.C."/>
            <person name="Putra M."/>
            <person name="Sireger I.Z."/>
            <person name="Indrioko S."/>
            <person name="Kosugi Y."/>
            <person name="Izuno A."/>
            <person name="Isagi Y."/>
            <person name="Lee S.L."/>
            <person name="Shimizu K.K."/>
        </authorList>
    </citation>
    <scope>NUCLEOTIDE SEQUENCE [LARGE SCALE GENOMIC DNA]</scope>
    <source>
        <strain evidence="5">214</strain>
    </source>
</reference>
<proteinExistence type="predicted"/>
<feature type="chain" id="PRO_5043405740" description="Cystatin domain-containing protein" evidence="3">
    <location>
        <begin position="23"/>
        <end position="122"/>
    </location>
</feature>
<feature type="domain" description="Cystatin" evidence="4">
    <location>
        <begin position="34"/>
        <end position="121"/>
    </location>
</feature>
<feature type="signal peptide" evidence="3">
    <location>
        <begin position="1"/>
        <end position="22"/>
    </location>
</feature>
<name>A0AAV5JSH0_9ROSI</name>
<dbReference type="Proteomes" id="UP001054252">
    <property type="component" value="Unassembled WGS sequence"/>
</dbReference>
<evidence type="ECO:0000313" key="5">
    <source>
        <dbReference type="EMBL" id="GKV15065.1"/>
    </source>
</evidence>
<dbReference type="GO" id="GO:0004869">
    <property type="term" value="F:cysteine-type endopeptidase inhibitor activity"/>
    <property type="evidence" value="ECO:0007669"/>
    <property type="project" value="UniProtKB-KW"/>
</dbReference>
<dbReference type="Pfam" id="PF16845">
    <property type="entry name" value="SQAPI"/>
    <property type="match status" value="1"/>
</dbReference>
<dbReference type="InterPro" id="IPR000010">
    <property type="entry name" value="Cystatin_dom"/>
</dbReference>
<keyword evidence="3" id="KW-0732">Signal</keyword>
<protein>
    <recommendedName>
        <fullName evidence="4">Cystatin domain-containing protein</fullName>
    </recommendedName>
</protein>
<accession>A0AAV5JSH0</accession>
<sequence>MKSNFSFFVLSIFLFFLPLICADEEPIVGKWIPIEDLNGYYIKLVAEYVVFDYHYKSKRNLTLDTIIKAEQNVRSINGSGIADYYRLLLAVKDDAQSKWYEATVMDIPEDYIRELISIKRVK</sequence>
<organism evidence="5 6">
    <name type="scientific">Rubroshorea leprosula</name>
    <dbReference type="NCBI Taxonomy" id="152421"/>
    <lineage>
        <taxon>Eukaryota</taxon>
        <taxon>Viridiplantae</taxon>
        <taxon>Streptophyta</taxon>
        <taxon>Embryophyta</taxon>
        <taxon>Tracheophyta</taxon>
        <taxon>Spermatophyta</taxon>
        <taxon>Magnoliopsida</taxon>
        <taxon>eudicotyledons</taxon>
        <taxon>Gunneridae</taxon>
        <taxon>Pentapetalae</taxon>
        <taxon>rosids</taxon>
        <taxon>malvids</taxon>
        <taxon>Malvales</taxon>
        <taxon>Dipterocarpaceae</taxon>
        <taxon>Rubroshorea</taxon>
    </lineage>
</organism>
<gene>
    <name evidence="5" type="ORF">SLEP1_g25866</name>
</gene>
<dbReference type="AlphaFoldDB" id="A0AAV5JSH0"/>
<evidence type="ECO:0000256" key="1">
    <source>
        <dbReference type="ARBA" id="ARBA00022690"/>
    </source>
</evidence>
<evidence type="ECO:0000256" key="3">
    <source>
        <dbReference type="SAM" id="SignalP"/>
    </source>
</evidence>
<dbReference type="Gene3D" id="3.10.450.10">
    <property type="match status" value="1"/>
</dbReference>
<dbReference type="EMBL" id="BPVZ01000042">
    <property type="protein sequence ID" value="GKV15065.1"/>
    <property type="molecule type" value="Genomic_DNA"/>
</dbReference>